<dbReference type="AlphaFoldDB" id="A0A834W9A4"/>
<organism evidence="2 3">
    <name type="scientific">Senna tora</name>
    <dbReference type="NCBI Taxonomy" id="362788"/>
    <lineage>
        <taxon>Eukaryota</taxon>
        <taxon>Viridiplantae</taxon>
        <taxon>Streptophyta</taxon>
        <taxon>Embryophyta</taxon>
        <taxon>Tracheophyta</taxon>
        <taxon>Spermatophyta</taxon>
        <taxon>Magnoliopsida</taxon>
        <taxon>eudicotyledons</taxon>
        <taxon>Gunneridae</taxon>
        <taxon>Pentapetalae</taxon>
        <taxon>rosids</taxon>
        <taxon>fabids</taxon>
        <taxon>Fabales</taxon>
        <taxon>Fabaceae</taxon>
        <taxon>Caesalpinioideae</taxon>
        <taxon>Cassia clade</taxon>
        <taxon>Senna</taxon>
    </lineage>
</organism>
<proteinExistence type="predicted"/>
<protein>
    <submittedName>
        <fullName evidence="2">Uncharacterized protein</fullName>
    </submittedName>
</protein>
<gene>
    <name evidence="2" type="ORF">G2W53_028969</name>
</gene>
<feature type="region of interest" description="Disordered" evidence="1">
    <location>
        <begin position="29"/>
        <end position="166"/>
    </location>
</feature>
<sequence>MLKQDSSKNPNPLSSEERDILRRNIKKVKTSEEEDVLEIPSAAVLNDSNESSPVTMNEVGEEQDKKVGSSTDIEVEDNNQSEVNQYDQGNGNNQPEVNSRGIKLNPRKTEGSMATKKNPPPPRTNSSGRKNGKSPYEKVREHTVVISPSVNNKAVNPTQAQKSPSK</sequence>
<name>A0A834W9A4_9FABA</name>
<dbReference type="EMBL" id="JAAIUW010000009">
    <property type="protein sequence ID" value="KAF7815000.1"/>
    <property type="molecule type" value="Genomic_DNA"/>
</dbReference>
<dbReference type="Proteomes" id="UP000634136">
    <property type="component" value="Unassembled WGS sequence"/>
</dbReference>
<feature type="compositionally biased region" description="Polar residues" evidence="1">
    <location>
        <begin position="46"/>
        <end position="55"/>
    </location>
</feature>
<accession>A0A834W9A4</accession>
<evidence type="ECO:0000313" key="3">
    <source>
        <dbReference type="Proteomes" id="UP000634136"/>
    </source>
</evidence>
<keyword evidence="3" id="KW-1185">Reference proteome</keyword>
<feature type="compositionally biased region" description="Polar residues" evidence="1">
    <location>
        <begin position="146"/>
        <end position="166"/>
    </location>
</feature>
<evidence type="ECO:0000313" key="2">
    <source>
        <dbReference type="EMBL" id="KAF7815000.1"/>
    </source>
</evidence>
<evidence type="ECO:0000256" key="1">
    <source>
        <dbReference type="SAM" id="MobiDB-lite"/>
    </source>
</evidence>
<feature type="compositionally biased region" description="Polar residues" evidence="1">
    <location>
        <begin position="80"/>
        <end position="97"/>
    </location>
</feature>
<comment type="caution">
    <text evidence="2">The sequence shown here is derived from an EMBL/GenBank/DDBJ whole genome shotgun (WGS) entry which is preliminary data.</text>
</comment>
<reference evidence="2" key="1">
    <citation type="submission" date="2020-09" db="EMBL/GenBank/DDBJ databases">
        <title>Genome-Enabled Discovery of Anthraquinone Biosynthesis in Senna tora.</title>
        <authorList>
            <person name="Kang S.-H."/>
            <person name="Pandey R.P."/>
            <person name="Lee C.-M."/>
            <person name="Sim J.-S."/>
            <person name="Jeong J.-T."/>
            <person name="Choi B.-S."/>
            <person name="Jung M."/>
            <person name="Ginzburg D."/>
            <person name="Zhao K."/>
            <person name="Won S.Y."/>
            <person name="Oh T.-J."/>
            <person name="Yu Y."/>
            <person name="Kim N.-H."/>
            <person name="Lee O.R."/>
            <person name="Lee T.-H."/>
            <person name="Bashyal P."/>
            <person name="Kim T.-S."/>
            <person name="Lee W.-H."/>
            <person name="Kawkins C."/>
            <person name="Kim C.-K."/>
            <person name="Kim J.S."/>
            <person name="Ahn B.O."/>
            <person name="Rhee S.Y."/>
            <person name="Sohng J.K."/>
        </authorList>
    </citation>
    <scope>NUCLEOTIDE SEQUENCE</scope>
    <source>
        <tissue evidence="2">Leaf</tissue>
    </source>
</reference>
<feature type="region of interest" description="Disordered" evidence="1">
    <location>
        <begin position="1"/>
        <end position="20"/>
    </location>
</feature>